<dbReference type="EMBL" id="CAJOBQ010011770">
    <property type="protein sequence ID" value="CAF4711131.1"/>
    <property type="molecule type" value="Genomic_DNA"/>
</dbReference>
<accession>A0A821J3K5</accession>
<feature type="non-terminal residue" evidence="2">
    <location>
        <position position="77"/>
    </location>
</feature>
<evidence type="ECO:0000313" key="3">
    <source>
        <dbReference type="Proteomes" id="UP000663862"/>
    </source>
</evidence>
<feature type="compositionally biased region" description="Polar residues" evidence="1">
    <location>
        <begin position="1"/>
        <end position="21"/>
    </location>
</feature>
<protein>
    <submittedName>
        <fullName evidence="2">Uncharacterized protein</fullName>
    </submittedName>
</protein>
<gene>
    <name evidence="2" type="ORF">TSG867_LOCUS33731</name>
</gene>
<evidence type="ECO:0000313" key="2">
    <source>
        <dbReference type="EMBL" id="CAF4711131.1"/>
    </source>
</evidence>
<name>A0A821J3K5_9BILA</name>
<dbReference type="Proteomes" id="UP000663862">
    <property type="component" value="Unassembled WGS sequence"/>
</dbReference>
<feature type="region of interest" description="Disordered" evidence="1">
    <location>
        <begin position="1"/>
        <end position="25"/>
    </location>
</feature>
<dbReference type="AlphaFoldDB" id="A0A821J3K5"/>
<reference evidence="2" key="1">
    <citation type="submission" date="2021-02" db="EMBL/GenBank/DDBJ databases">
        <authorList>
            <person name="Nowell W R."/>
        </authorList>
    </citation>
    <scope>NUCLEOTIDE SEQUENCE</scope>
</reference>
<organism evidence="2 3">
    <name type="scientific">Rotaria socialis</name>
    <dbReference type="NCBI Taxonomy" id="392032"/>
    <lineage>
        <taxon>Eukaryota</taxon>
        <taxon>Metazoa</taxon>
        <taxon>Spiralia</taxon>
        <taxon>Gnathifera</taxon>
        <taxon>Rotifera</taxon>
        <taxon>Eurotatoria</taxon>
        <taxon>Bdelloidea</taxon>
        <taxon>Philodinida</taxon>
        <taxon>Philodinidae</taxon>
        <taxon>Rotaria</taxon>
    </lineage>
</organism>
<feature type="non-terminal residue" evidence="2">
    <location>
        <position position="1"/>
    </location>
</feature>
<feature type="compositionally biased region" description="Low complexity" evidence="1">
    <location>
        <begin position="59"/>
        <end position="68"/>
    </location>
</feature>
<proteinExistence type="predicted"/>
<comment type="caution">
    <text evidence="2">The sequence shown here is derived from an EMBL/GenBank/DDBJ whole genome shotgun (WGS) entry which is preliminary data.</text>
</comment>
<sequence length="77" mass="8564">SIKSTSPSKQRSIKPNITPQLNHLPADFTPDLIKELLQDGYSLDNSAGERSLRQRRSGNSNTTSSNNSPKKKRVRSL</sequence>
<feature type="region of interest" description="Disordered" evidence="1">
    <location>
        <begin position="44"/>
        <end position="77"/>
    </location>
</feature>
<evidence type="ECO:0000256" key="1">
    <source>
        <dbReference type="SAM" id="MobiDB-lite"/>
    </source>
</evidence>